<evidence type="ECO:0000313" key="2">
    <source>
        <dbReference type="Proteomes" id="UP000292003"/>
    </source>
</evidence>
<keyword evidence="2" id="KW-1185">Reference proteome</keyword>
<comment type="caution">
    <text evidence="1">The sequence shown here is derived from an EMBL/GenBank/DDBJ whole genome shotgun (WGS) entry which is preliminary data.</text>
</comment>
<name>A0A4Q7J118_9PSEU</name>
<dbReference type="SUPFAM" id="SSF55729">
    <property type="entry name" value="Acyl-CoA N-acyltransferases (Nat)"/>
    <property type="match status" value="1"/>
</dbReference>
<proteinExistence type="predicted"/>
<dbReference type="InterPro" id="IPR016181">
    <property type="entry name" value="Acyl_CoA_acyltransferase"/>
</dbReference>
<dbReference type="GO" id="GO:0016874">
    <property type="term" value="F:ligase activity"/>
    <property type="evidence" value="ECO:0007669"/>
    <property type="project" value="UniProtKB-KW"/>
</dbReference>
<dbReference type="Gene3D" id="3.40.630.30">
    <property type="match status" value="1"/>
</dbReference>
<dbReference type="OrthoDB" id="342444at2"/>
<sequence>MFVVNLAERPDLLEPALALGDIGAEFMRHDQIGALTRARRLAARWPEYFLVVLDGDVPVARAVSVPLVFPDAERPELPDQGWDGIIIWAIEDALDERPPTCVAALDVQVASDRRGEGIAAQALTFLRQSVRERGLSRLVIPVRPTTKDQLPSLPMERFLARRRPDGASADPWVRVHERLGGQFVKVAPFSMTIVGSLAQWQSWTGSSLDDGANVVDGALVPVLASTELDVGVYVEPNVWMEHAVGRPEAADDGS</sequence>
<evidence type="ECO:0000313" key="1">
    <source>
        <dbReference type="EMBL" id="RZQ61061.1"/>
    </source>
</evidence>
<keyword evidence="1" id="KW-0436">Ligase</keyword>
<reference evidence="1 2" key="1">
    <citation type="submission" date="2019-02" db="EMBL/GenBank/DDBJ databases">
        <title>Draft genome sequence of Amycolatopsis sp. 8-3EHSu isolated from roots of Suaeda maritima.</title>
        <authorList>
            <person name="Duangmal K."/>
            <person name="Chantavorakit T."/>
        </authorList>
    </citation>
    <scope>NUCLEOTIDE SEQUENCE [LARGE SCALE GENOMIC DNA]</scope>
    <source>
        <strain evidence="1 2">8-3EHSu</strain>
    </source>
</reference>
<protein>
    <submittedName>
        <fullName evidence="1">Long-chain-fatty-acid--CoA ligase</fullName>
    </submittedName>
</protein>
<dbReference type="EMBL" id="SFCC01000014">
    <property type="protein sequence ID" value="RZQ61061.1"/>
    <property type="molecule type" value="Genomic_DNA"/>
</dbReference>
<gene>
    <name evidence="1" type="ORF">EWH70_26310</name>
</gene>
<dbReference type="AlphaFoldDB" id="A0A4Q7J118"/>
<dbReference type="Proteomes" id="UP000292003">
    <property type="component" value="Unassembled WGS sequence"/>
</dbReference>
<accession>A0A4Q7J118</accession>
<organism evidence="1 2">
    <name type="scientific">Amycolatopsis suaedae</name>
    <dbReference type="NCBI Taxonomy" id="2510978"/>
    <lineage>
        <taxon>Bacteria</taxon>
        <taxon>Bacillati</taxon>
        <taxon>Actinomycetota</taxon>
        <taxon>Actinomycetes</taxon>
        <taxon>Pseudonocardiales</taxon>
        <taxon>Pseudonocardiaceae</taxon>
        <taxon>Amycolatopsis</taxon>
    </lineage>
</organism>